<reference evidence="6 7" key="1">
    <citation type="submission" date="2016-03" db="EMBL/GenBank/DDBJ databases">
        <authorList>
            <person name="Sant'Anna F.H."/>
            <person name="Ambrosini A."/>
            <person name="Souza R."/>
            <person name="Bach E."/>
            <person name="Fernandes G."/>
            <person name="Balsanelli E."/>
            <person name="Baura V.A."/>
            <person name="Souza E.M."/>
            <person name="Passaglia L."/>
        </authorList>
    </citation>
    <scope>NUCLEOTIDE SEQUENCE [LARGE SCALE GENOMIC DNA]</scope>
    <source>
        <strain evidence="6 7">P26E</strain>
    </source>
</reference>
<evidence type="ECO:0000256" key="4">
    <source>
        <dbReference type="SAM" id="Phobius"/>
    </source>
</evidence>
<keyword evidence="3 4" id="KW-0472">Membrane</keyword>
<gene>
    <name evidence="6" type="ORF">A3844_23925</name>
</gene>
<dbReference type="InterPro" id="IPR003660">
    <property type="entry name" value="HAMP_dom"/>
</dbReference>
<protein>
    <recommendedName>
        <fullName evidence="5">HAMP domain-containing protein</fullName>
    </recommendedName>
</protein>
<evidence type="ECO:0000259" key="5">
    <source>
        <dbReference type="PROSITE" id="PS50885"/>
    </source>
</evidence>
<evidence type="ECO:0000256" key="3">
    <source>
        <dbReference type="ARBA" id="ARBA00023136"/>
    </source>
</evidence>
<evidence type="ECO:0000313" key="7">
    <source>
        <dbReference type="Proteomes" id="UP000186058"/>
    </source>
</evidence>
<keyword evidence="2" id="KW-1003">Cell membrane</keyword>
<dbReference type="PROSITE" id="PS50885">
    <property type="entry name" value="HAMP"/>
    <property type="match status" value="1"/>
</dbReference>
<dbReference type="SMART" id="SM00304">
    <property type="entry name" value="HAMP"/>
    <property type="match status" value="1"/>
</dbReference>
<accession>A0ABX3EK86</accession>
<keyword evidence="4" id="KW-0812">Transmembrane</keyword>
<feature type="transmembrane region" description="Helical" evidence="4">
    <location>
        <begin position="283"/>
        <end position="307"/>
    </location>
</feature>
<keyword evidence="4" id="KW-1133">Transmembrane helix</keyword>
<keyword evidence="7" id="KW-1185">Reference proteome</keyword>
<evidence type="ECO:0000313" key="6">
    <source>
        <dbReference type="EMBL" id="OKP82464.1"/>
    </source>
</evidence>
<evidence type="ECO:0000256" key="1">
    <source>
        <dbReference type="ARBA" id="ARBA00004236"/>
    </source>
</evidence>
<proteinExistence type="predicted"/>
<dbReference type="Pfam" id="PF00672">
    <property type="entry name" value="HAMP"/>
    <property type="match status" value="1"/>
</dbReference>
<dbReference type="CDD" id="cd06225">
    <property type="entry name" value="HAMP"/>
    <property type="match status" value="1"/>
</dbReference>
<dbReference type="SUPFAM" id="SSF158472">
    <property type="entry name" value="HAMP domain-like"/>
    <property type="match status" value="1"/>
</dbReference>
<dbReference type="EMBL" id="LVWI01000069">
    <property type="protein sequence ID" value="OKP82464.1"/>
    <property type="molecule type" value="Genomic_DNA"/>
</dbReference>
<name>A0ABX3EK86_9BACL</name>
<feature type="domain" description="HAMP" evidence="5">
    <location>
        <begin position="305"/>
        <end position="357"/>
    </location>
</feature>
<dbReference type="Gene3D" id="6.10.340.10">
    <property type="match status" value="1"/>
</dbReference>
<sequence>MRIKFNIFRKMLVLLLILLTPVVALYYYSTSKSINVIQEELIKASLNRMELFVAQMDASIEKFDLASAPMLVDTNVLEYLYNHEMSDYSLMKTRQLIQEKLSLASASGNWCNDVTVYFPHRGNSISSSPSYEYDPVEFESRFSLGWSYSDDLEIGPGFTRTYVTTGYKPAHPEDLDVAVRINLYKWSFENLLDTYKSGHSNNPFFYKAGHNIIASRSVKGPKMDGIINELGDRVNSRDSGFLIHSFDGRPYLITFYYSNLLEWHLIDSVPLGQIIGPIRQQRVLFGASSVILLLTGIAAASALYWNVHRPIFQLVRAVQRIKGGDYAYRLPKKSNNEFAFLMQNFNEMATQIQDLIENVLQLRILARDATLKQLQAQIHPHFLYRWGGRTADIYPDRAAAVAAGSGDSRTVPDTDVLERLVPEPGIYFRQSQHIGTILSHKMMVNIQYLSSNPNAMAEITRAGGMVNFPSETVRMAMVVVGVGPIVFAYRSSRSTLSRD</sequence>
<comment type="subcellular location">
    <subcellularLocation>
        <location evidence="1">Cell membrane</location>
    </subcellularLocation>
</comment>
<dbReference type="Proteomes" id="UP000186058">
    <property type="component" value="Unassembled WGS sequence"/>
</dbReference>
<evidence type="ECO:0000256" key="2">
    <source>
        <dbReference type="ARBA" id="ARBA00022475"/>
    </source>
</evidence>
<comment type="caution">
    <text evidence="6">The sequence shown here is derived from an EMBL/GenBank/DDBJ whole genome shotgun (WGS) entry which is preliminary data.</text>
</comment>
<organism evidence="6 7">
    <name type="scientific">Paenibacillus helianthi</name>
    <dbReference type="NCBI Taxonomy" id="1349432"/>
    <lineage>
        <taxon>Bacteria</taxon>
        <taxon>Bacillati</taxon>
        <taxon>Bacillota</taxon>
        <taxon>Bacilli</taxon>
        <taxon>Bacillales</taxon>
        <taxon>Paenibacillaceae</taxon>
        <taxon>Paenibacillus</taxon>
    </lineage>
</organism>